<dbReference type="Proteomes" id="UP001367508">
    <property type="component" value="Unassembled WGS sequence"/>
</dbReference>
<evidence type="ECO:0000313" key="1">
    <source>
        <dbReference type="EMBL" id="KAK7313931.1"/>
    </source>
</evidence>
<protein>
    <submittedName>
        <fullName evidence="1">Uncharacterized protein</fullName>
    </submittedName>
</protein>
<dbReference type="EMBL" id="JAYMYQ010000009">
    <property type="protein sequence ID" value="KAK7313931.1"/>
    <property type="molecule type" value="Genomic_DNA"/>
</dbReference>
<sequence>MCLHYIDATFLKKDVISVTVALVRYIAVSIVDSFAPEEITACLEAKVVTIRIFSGSRIGDQKNLTTPLQELQDSGIHFSVETARGNLEESRNTNRGSDRNFLFLWILSRRF</sequence>
<name>A0AAN9KCM3_CANGL</name>
<proteinExistence type="predicted"/>
<keyword evidence="2" id="KW-1185">Reference proteome</keyword>
<comment type="caution">
    <text evidence="1">The sequence shown here is derived from an EMBL/GenBank/DDBJ whole genome shotgun (WGS) entry which is preliminary data.</text>
</comment>
<gene>
    <name evidence="1" type="ORF">VNO77_39138</name>
</gene>
<dbReference type="AlphaFoldDB" id="A0AAN9KCM3"/>
<organism evidence="1 2">
    <name type="scientific">Canavalia gladiata</name>
    <name type="common">Sword bean</name>
    <name type="synonym">Dolichos gladiatus</name>
    <dbReference type="NCBI Taxonomy" id="3824"/>
    <lineage>
        <taxon>Eukaryota</taxon>
        <taxon>Viridiplantae</taxon>
        <taxon>Streptophyta</taxon>
        <taxon>Embryophyta</taxon>
        <taxon>Tracheophyta</taxon>
        <taxon>Spermatophyta</taxon>
        <taxon>Magnoliopsida</taxon>
        <taxon>eudicotyledons</taxon>
        <taxon>Gunneridae</taxon>
        <taxon>Pentapetalae</taxon>
        <taxon>rosids</taxon>
        <taxon>fabids</taxon>
        <taxon>Fabales</taxon>
        <taxon>Fabaceae</taxon>
        <taxon>Papilionoideae</taxon>
        <taxon>50 kb inversion clade</taxon>
        <taxon>NPAAA clade</taxon>
        <taxon>indigoferoid/millettioid clade</taxon>
        <taxon>Phaseoleae</taxon>
        <taxon>Canavalia</taxon>
    </lineage>
</organism>
<reference evidence="1 2" key="1">
    <citation type="submission" date="2024-01" db="EMBL/GenBank/DDBJ databases">
        <title>The genomes of 5 underutilized Papilionoideae crops provide insights into root nodulation and disease resistanc.</title>
        <authorList>
            <person name="Jiang F."/>
        </authorList>
    </citation>
    <scope>NUCLEOTIDE SEQUENCE [LARGE SCALE GENOMIC DNA]</scope>
    <source>
        <strain evidence="1">LVBAO_FW01</strain>
        <tissue evidence="1">Leaves</tissue>
    </source>
</reference>
<evidence type="ECO:0000313" key="2">
    <source>
        <dbReference type="Proteomes" id="UP001367508"/>
    </source>
</evidence>
<accession>A0AAN9KCM3</accession>